<evidence type="ECO:0000259" key="7">
    <source>
        <dbReference type="Pfam" id="PF13290"/>
    </source>
</evidence>
<evidence type="ECO:0000256" key="1">
    <source>
        <dbReference type="ARBA" id="ARBA00004191"/>
    </source>
</evidence>
<reference evidence="8 9" key="1">
    <citation type="submission" date="2021-12" db="EMBL/GenBank/DDBJ databases">
        <title>Discovery of the Pendulisporaceae a myxobacterial family with distinct sporulation behavior and unique specialized metabolism.</title>
        <authorList>
            <person name="Garcia R."/>
            <person name="Popoff A."/>
            <person name="Bader C.D."/>
            <person name="Loehr J."/>
            <person name="Walesch S."/>
            <person name="Walt C."/>
            <person name="Boldt J."/>
            <person name="Bunk B."/>
            <person name="Haeckl F.J.F.P.J."/>
            <person name="Gunesch A.P."/>
            <person name="Birkelbach J."/>
            <person name="Nuebel U."/>
            <person name="Pietschmann T."/>
            <person name="Bach T."/>
            <person name="Mueller R."/>
        </authorList>
    </citation>
    <scope>NUCLEOTIDE SEQUENCE [LARGE SCALE GENOMIC DNA]</scope>
    <source>
        <strain evidence="8 9">MSr12523</strain>
    </source>
</reference>
<name>A0ABZ2KIZ0_9BACT</name>
<dbReference type="PANTHER" id="PTHR31018">
    <property type="entry name" value="SPORULATION-SPECIFIC PROTEIN-RELATED"/>
    <property type="match status" value="1"/>
</dbReference>
<dbReference type="InterPro" id="IPR059177">
    <property type="entry name" value="GH29D-like_dom"/>
</dbReference>
<dbReference type="Proteomes" id="UP001379533">
    <property type="component" value="Chromosome"/>
</dbReference>
<dbReference type="SUPFAM" id="SSF52058">
    <property type="entry name" value="L domain-like"/>
    <property type="match status" value="4"/>
</dbReference>
<proteinExistence type="predicted"/>
<sequence length="814" mass="84480">MTRLALAKALFGLTATLMMVANLLGCSGDAGVIIPPPPLTDAGPQQDARADADLPDAMPAAATPEFNPPPGIFNAPPSITLRTETAGAAIHYTLDGSTPDSKSPIYTSPIGVAKTTTIKAIARKTGFGDSAVRSGAYFIDIPPGVVEPVQFEPKAGDYSNDVEVQFTSATADAAFCYTLDGSAPSCDAQARCARGVVTYTAPVPISKSGQKIRAIACKKDMVTSSEMEATYNFSAIKPTFNPPPGSYDPHNPVPIAITSETRGAVIHYSVNGTAPPTCDSPDTVSANGTIPIITGDAIVQALTCKEGYATSEVETAQYLGTLCASDFDVTSRAQLEALARCEEITGRLQIAGATDLTDLAPLAHLRRVGGYLHISFNPGLTSLHGLEALTAVGGQLWVKDNASLDRIDSLAAIETVGDSLLVAGNAITEWIGPSSLTLVGGLRIGSEKSLKHVGGFSRLAKINGELLVGGNDALTAFDDMPALTTVTGTVSFSSNAVLERLSGFAAVHTLGNLSIRSNPVLTQFLAFSQAPAIGGELAIADNPKLAELDLKNVSSIGTIYLGNLPALTSLQALGGLTKVEGLATITGTLGFSNLAGLEQLTSIKGTLSINSSQGLTDLTGLTNLTSVKSFLSVWGNADLKSLRGLDKLGELSDGITLTENPALIEIGSLNALEWSVNSVLIASNPKLVRLDGLHRLRSMSHLSILDDIALEKLEGFEALTEVGVLEIKGCSALQNLTGLEALGKIAGNLDISGNGSLTQLDALGQFVSLGGHLTIAFNASLPMCQADRVFERLRAHGYGGLPDIRNNGGTTTCD</sequence>
<evidence type="ECO:0000256" key="5">
    <source>
        <dbReference type="ARBA" id="ARBA00023180"/>
    </source>
</evidence>
<dbReference type="RefSeq" id="WP_394848632.1">
    <property type="nucleotide sequence ID" value="NZ_CP089982.1"/>
</dbReference>
<keyword evidence="5" id="KW-0325">Glycoprotein</keyword>
<evidence type="ECO:0000256" key="2">
    <source>
        <dbReference type="ARBA" id="ARBA00022512"/>
    </source>
</evidence>
<comment type="subcellular location">
    <subcellularLocation>
        <location evidence="1">Secreted</location>
        <location evidence="1">Cell wall</location>
    </subcellularLocation>
</comment>
<evidence type="ECO:0000313" key="8">
    <source>
        <dbReference type="EMBL" id="WXA98014.1"/>
    </source>
</evidence>
<feature type="domain" description="GH29D-like beta-sandwich" evidence="7">
    <location>
        <begin position="68"/>
        <end position="133"/>
    </location>
</feature>
<keyword evidence="4 6" id="KW-0732">Signal</keyword>
<dbReference type="Pfam" id="PF13290">
    <property type="entry name" value="CHB_HEX_C_1"/>
    <property type="match status" value="2"/>
</dbReference>
<evidence type="ECO:0000256" key="6">
    <source>
        <dbReference type="SAM" id="SignalP"/>
    </source>
</evidence>
<feature type="chain" id="PRO_5046882253" evidence="6">
    <location>
        <begin position="22"/>
        <end position="814"/>
    </location>
</feature>
<evidence type="ECO:0000256" key="4">
    <source>
        <dbReference type="ARBA" id="ARBA00022729"/>
    </source>
</evidence>
<keyword evidence="2" id="KW-0134">Cell wall</keyword>
<organism evidence="8 9">
    <name type="scientific">Pendulispora brunnea</name>
    <dbReference type="NCBI Taxonomy" id="2905690"/>
    <lineage>
        <taxon>Bacteria</taxon>
        <taxon>Pseudomonadati</taxon>
        <taxon>Myxococcota</taxon>
        <taxon>Myxococcia</taxon>
        <taxon>Myxococcales</taxon>
        <taxon>Sorangiineae</taxon>
        <taxon>Pendulisporaceae</taxon>
        <taxon>Pendulispora</taxon>
    </lineage>
</organism>
<dbReference type="PANTHER" id="PTHR31018:SF3">
    <property type="entry name" value="RECEPTOR PROTEIN-TYROSINE KINASE"/>
    <property type="match status" value="1"/>
</dbReference>
<feature type="domain" description="GH29D-like beta-sandwich" evidence="7">
    <location>
        <begin position="153"/>
        <end position="224"/>
    </location>
</feature>
<feature type="signal peptide" evidence="6">
    <location>
        <begin position="1"/>
        <end position="21"/>
    </location>
</feature>
<dbReference type="InterPro" id="IPR051648">
    <property type="entry name" value="CWI-Assembly_Regulator"/>
</dbReference>
<dbReference type="InterPro" id="IPR036941">
    <property type="entry name" value="Rcpt_L-dom_sf"/>
</dbReference>
<dbReference type="Gene3D" id="3.80.20.20">
    <property type="entry name" value="Receptor L-domain"/>
    <property type="match status" value="2"/>
</dbReference>
<protein>
    <submittedName>
        <fullName evidence="8">Chitobiase/beta-hexosaminidase C-terminal domain-containing protein</fullName>
    </submittedName>
</protein>
<evidence type="ECO:0000313" key="9">
    <source>
        <dbReference type="Proteomes" id="UP001379533"/>
    </source>
</evidence>
<evidence type="ECO:0000256" key="3">
    <source>
        <dbReference type="ARBA" id="ARBA00022525"/>
    </source>
</evidence>
<gene>
    <name evidence="8" type="ORF">LZC95_14375</name>
</gene>
<accession>A0ABZ2KIZ0</accession>
<keyword evidence="9" id="KW-1185">Reference proteome</keyword>
<keyword evidence="3" id="KW-0964">Secreted</keyword>
<dbReference type="EMBL" id="CP089982">
    <property type="protein sequence ID" value="WXA98014.1"/>
    <property type="molecule type" value="Genomic_DNA"/>
</dbReference>